<name>A0A4R8RY65_9MYCO</name>
<evidence type="ECO:0000256" key="2">
    <source>
        <dbReference type="SAM" id="MobiDB-lite"/>
    </source>
</evidence>
<keyword evidence="1 3" id="KW-0732">Signal</keyword>
<accession>A0A4R8RY65</accession>
<feature type="chain" id="PRO_5038569037" evidence="3">
    <location>
        <begin position="23"/>
        <end position="243"/>
    </location>
</feature>
<dbReference type="PROSITE" id="PS51257">
    <property type="entry name" value="PROKAR_LIPOPROTEIN"/>
    <property type="match status" value="1"/>
</dbReference>
<dbReference type="RefSeq" id="WP_134073125.1">
    <property type="nucleotide sequence ID" value="NZ_PECH01000009.1"/>
</dbReference>
<comment type="caution">
    <text evidence="4">The sequence shown here is derived from an EMBL/GenBank/DDBJ whole genome shotgun (WGS) entry which is preliminary data.</text>
</comment>
<evidence type="ECO:0000313" key="5">
    <source>
        <dbReference type="Proteomes" id="UP000295117"/>
    </source>
</evidence>
<gene>
    <name evidence="4" type="ORF">DE4585_04096</name>
</gene>
<feature type="signal peptide" evidence="3">
    <location>
        <begin position="1"/>
        <end position="22"/>
    </location>
</feature>
<feature type="region of interest" description="Disordered" evidence="2">
    <location>
        <begin position="26"/>
        <end position="63"/>
    </location>
</feature>
<dbReference type="Pfam" id="PF10738">
    <property type="entry name" value="Lpp-LpqN"/>
    <property type="match status" value="1"/>
</dbReference>
<dbReference type="InterPro" id="IPR019674">
    <property type="entry name" value="Lipoprotein_LpqN/LpqT-like"/>
</dbReference>
<dbReference type="Gene3D" id="3.40.1000.10">
    <property type="entry name" value="Mog1/PsbP, alpha/beta/alpha sandwich"/>
    <property type="match status" value="1"/>
</dbReference>
<evidence type="ECO:0000256" key="3">
    <source>
        <dbReference type="SAM" id="SignalP"/>
    </source>
</evidence>
<dbReference type="AlphaFoldDB" id="A0A4R8RY65"/>
<evidence type="ECO:0000256" key="1">
    <source>
        <dbReference type="ARBA" id="ARBA00022729"/>
    </source>
</evidence>
<feature type="compositionally biased region" description="Low complexity" evidence="2">
    <location>
        <begin position="32"/>
        <end position="49"/>
    </location>
</feature>
<sequence precursor="true">MRTERPPVALAFAALCLSVTLAACGGGSKDNSATSSSSKSSSSSTTTSAVAQPDKSKLAPRNLQSKAGAANYTIADYIKDQRITETPIHQGDPGAPQVDIQFPDGWVSAGPDTPDYAYGAIVYTGPEAQGANYTPNIIAILSRLEGNVDPQQLLTLAGGEMKNLPEFVPVGDGSAEVSGYPAYRIAGSYNLEGIKAASGQETVLITSNGALYILQMNATSNEEQSDALFTAMSAIDKSITITP</sequence>
<protein>
    <submittedName>
        <fullName evidence="4">Putative lipoprotein LpqN</fullName>
    </submittedName>
</protein>
<dbReference type="Proteomes" id="UP000295117">
    <property type="component" value="Unassembled WGS sequence"/>
</dbReference>
<dbReference type="EMBL" id="PECH01000009">
    <property type="protein sequence ID" value="TDZ78259.1"/>
    <property type="molecule type" value="Genomic_DNA"/>
</dbReference>
<organism evidence="4 5">
    <name type="scientific">Mycobacteroides salmoniphilum</name>
    <dbReference type="NCBI Taxonomy" id="404941"/>
    <lineage>
        <taxon>Bacteria</taxon>
        <taxon>Bacillati</taxon>
        <taxon>Actinomycetota</taxon>
        <taxon>Actinomycetes</taxon>
        <taxon>Mycobacteriales</taxon>
        <taxon>Mycobacteriaceae</taxon>
        <taxon>Mycobacteroides</taxon>
    </lineage>
</organism>
<proteinExistence type="predicted"/>
<evidence type="ECO:0000313" key="4">
    <source>
        <dbReference type="EMBL" id="TDZ78259.1"/>
    </source>
</evidence>
<keyword evidence="4" id="KW-0449">Lipoprotein</keyword>
<reference evidence="4 5" key="1">
    <citation type="journal article" date="2019" name="Sci. Rep.">
        <title>Extended insight into the Mycobacterium chelonae-abscessus complex through whole genome sequencing of Mycobacterium salmoniphilum outbreak and Mycobacterium salmoniphilum-like strains.</title>
        <authorList>
            <person name="Behra P.R.K."/>
            <person name="Das S."/>
            <person name="Pettersson B.M.F."/>
            <person name="Shirreff L."/>
            <person name="DuCote T."/>
            <person name="Jacobsson K.G."/>
            <person name="Ennis D.G."/>
            <person name="Kirsebom L.A."/>
        </authorList>
    </citation>
    <scope>NUCLEOTIDE SEQUENCE [LARGE SCALE GENOMIC DNA]</scope>
    <source>
        <strain evidence="4 5">DE 4585</strain>
    </source>
</reference>